<accession>A0A8J2NAD8</accession>
<feature type="compositionally biased region" description="Polar residues" evidence="1">
    <location>
        <begin position="39"/>
        <end position="55"/>
    </location>
</feature>
<sequence length="417" mass="45240">MASQHTPSKTPSRRVLGDLTPKAINTPSTPKAYEASEVTRAQSPLKQVTTHTPTNPVGKENLMTPQTNSNSKKRGIEEVDSAESVESVKMLARARDEGLSNTGTPLTSDAVQKHTVDNTPYLTRLHATDNSKENNPIGLTDPGSPTERATPTPSPEPEPLQASQKSNQSFSDLLNYDLCASQKSEHGERVAMPTAAPTSAVAEGKRRSRAEQLRTRLKFGLYKIRTNQVSKRDADIIGPYEARASYSSDAPNASRSTAMASSGESLGAYRVPNITVSSPRRDQGPVFVQANLDPFRPISKLGPAPVHFAIPQGNTPASSRMVPGYVLSSSPPGPHMSNSIAPDQLSSPIRPRNYYQSPSDSRIGMGEHDAERINVREEDPHYRLQRLKQQQYSLARSVGGVKGDAAEGLLQLMQDSR</sequence>
<evidence type="ECO:0000313" key="3">
    <source>
        <dbReference type="Proteomes" id="UP000676310"/>
    </source>
</evidence>
<feature type="compositionally biased region" description="Polar residues" evidence="1">
    <location>
        <begin position="1"/>
        <end position="10"/>
    </location>
</feature>
<organism evidence="2 3">
    <name type="scientific">Alternaria atra</name>
    <dbReference type="NCBI Taxonomy" id="119953"/>
    <lineage>
        <taxon>Eukaryota</taxon>
        <taxon>Fungi</taxon>
        <taxon>Dikarya</taxon>
        <taxon>Ascomycota</taxon>
        <taxon>Pezizomycotina</taxon>
        <taxon>Dothideomycetes</taxon>
        <taxon>Pleosporomycetidae</taxon>
        <taxon>Pleosporales</taxon>
        <taxon>Pleosporineae</taxon>
        <taxon>Pleosporaceae</taxon>
        <taxon>Alternaria</taxon>
        <taxon>Alternaria sect. Ulocladioides</taxon>
    </lineage>
</organism>
<dbReference type="Proteomes" id="UP000676310">
    <property type="component" value="Unassembled WGS sequence"/>
</dbReference>
<feature type="compositionally biased region" description="Polar residues" evidence="1">
    <location>
        <begin position="161"/>
        <end position="172"/>
    </location>
</feature>
<dbReference type="RefSeq" id="XP_043173798.1">
    <property type="nucleotide sequence ID" value="XM_043317863.1"/>
</dbReference>
<protein>
    <submittedName>
        <fullName evidence="2">Uncharacterized protein</fullName>
    </submittedName>
</protein>
<feature type="compositionally biased region" description="Polar residues" evidence="1">
    <location>
        <begin position="99"/>
        <end position="110"/>
    </location>
</feature>
<dbReference type="EMBL" id="CAJRGZ010000027">
    <property type="protein sequence ID" value="CAG5182572.1"/>
    <property type="molecule type" value="Genomic_DNA"/>
</dbReference>
<evidence type="ECO:0000256" key="1">
    <source>
        <dbReference type="SAM" id="MobiDB-lite"/>
    </source>
</evidence>
<evidence type="ECO:0000313" key="2">
    <source>
        <dbReference type="EMBL" id="CAG5182572.1"/>
    </source>
</evidence>
<gene>
    <name evidence="2" type="ORF">ALTATR162_LOCUS10227</name>
</gene>
<reference evidence="2" key="1">
    <citation type="submission" date="2021-05" db="EMBL/GenBank/DDBJ databases">
        <authorList>
            <person name="Stam R."/>
        </authorList>
    </citation>
    <scope>NUCLEOTIDE SEQUENCE</scope>
    <source>
        <strain evidence="2">CS162</strain>
    </source>
</reference>
<proteinExistence type="predicted"/>
<name>A0A8J2NAD8_9PLEO</name>
<comment type="caution">
    <text evidence="2">The sequence shown here is derived from an EMBL/GenBank/DDBJ whole genome shotgun (WGS) entry which is preliminary data.</text>
</comment>
<dbReference type="AlphaFoldDB" id="A0A8J2NAD8"/>
<dbReference type="GeneID" id="67010365"/>
<keyword evidence="3" id="KW-1185">Reference proteome</keyword>
<dbReference type="OrthoDB" id="5345625at2759"/>
<feature type="region of interest" description="Disordered" evidence="1">
    <location>
        <begin position="1"/>
        <end position="209"/>
    </location>
</feature>